<sequence>MSNSQCGGQLSKSVLCAPCSFILDTAWEARISVPPGHRSWDSPVDSSVSFPWHPTLADAKTAAAEGCHFCSLICRYSIQPESLDLERPVKVRFKHSDNDYGRWDFAVITPWNDFNALQLCVRGARSSLWEGIGDVPSYGAYDDDKAVPEELADMLRNWLNTCAGEHNGCKVAEQVNLPSRLLEISDSGIGVPKIRLVAASPEHRGRYITLSHCWGQNPELNGLTRTLEENVKDYYNDVPYDVLTQTFKDAVQVTRALGVQHLWIDSLCIIQKDSKDWEQESIKMADIYAYSLVTIAAAGSQSDGLFLHRKKAEMTPVIWPTPEPGNLLAFHPFLLRNFFDYESIPQPIYGRAWCMQELTLSRRVLHFLPGQVVWNCTTSTRHEFDEHTAGTDKSACLVQEFAIADLMVDGKLKPLPPTATFFDTSESLPDADRGHRHLRSSEKLLKSAEGRISVCFGHPQASGEFLGRLRQSFTVSKDAYMARTQKVIIGRPRPRTLHDEWLSLVENYSTKGITMTGDRLPAIWSFAARMRATTDDEYCCGLWRSDITRGLTFMLYNSPKAERSDTKPVSPSWSWAFREGKLRYYGDGRLHPTKTADPLARPSLINFEDEGTMSMGRSTRAVLTLKCLAAPVTGVPDEEKPGQLLRCGALELSLDNVEFFQTLAGAEILCLHMMDYCCLLVRPANVWRREFERVGLGYVRHQRGKGFKEVKDDYLNLPWKETKIRLI</sequence>
<dbReference type="OrthoDB" id="5347061at2759"/>
<feature type="domain" description="Heterokaryon incompatibility" evidence="1">
    <location>
        <begin position="207"/>
        <end position="357"/>
    </location>
</feature>
<dbReference type="InterPro" id="IPR010730">
    <property type="entry name" value="HET"/>
</dbReference>
<dbReference type="GeneID" id="54361922"/>
<name>A0A6J3MAA1_9PEZI</name>
<organism evidence="3">
    <name type="scientific">Dissoconium aciculare CBS 342.82</name>
    <dbReference type="NCBI Taxonomy" id="1314786"/>
    <lineage>
        <taxon>Eukaryota</taxon>
        <taxon>Fungi</taxon>
        <taxon>Dikarya</taxon>
        <taxon>Ascomycota</taxon>
        <taxon>Pezizomycotina</taxon>
        <taxon>Dothideomycetes</taxon>
        <taxon>Dothideomycetidae</taxon>
        <taxon>Mycosphaerellales</taxon>
        <taxon>Dissoconiaceae</taxon>
        <taxon>Dissoconium</taxon>
    </lineage>
</organism>
<evidence type="ECO:0000313" key="2">
    <source>
        <dbReference type="Proteomes" id="UP000504637"/>
    </source>
</evidence>
<dbReference type="Proteomes" id="UP000504637">
    <property type="component" value="Unplaced"/>
</dbReference>
<accession>A0A6J3MAA1</accession>
<keyword evidence="2" id="KW-1185">Reference proteome</keyword>
<dbReference type="PANTHER" id="PTHR33112:SF16">
    <property type="entry name" value="HETEROKARYON INCOMPATIBILITY DOMAIN-CONTAINING PROTEIN"/>
    <property type="match status" value="1"/>
</dbReference>
<proteinExistence type="predicted"/>
<protein>
    <submittedName>
        <fullName evidence="3">HET-domain-containing protein</fullName>
    </submittedName>
</protein>
<reference evidence="3" key="1">
    <citation type="submission" date="2020-01" db="EMBL/GenBank/DDBJ databases">
        <authorList>
            <consortium name="DOE Joint Genome Institute"/>
            <person name="Haridas S."/>
            <person name="Albert R."/>
            <person name="Binder M."/>
            <person name="Bloem J."/>
            <person name="Labutti K."/>
            <person name="Salamov A."/>
            <person name="Andreopoulos B."/>
            <person name="Baker S.E."/>
            <person name="Barry K."/>
            <person name="Bills G."/>
            <person name="Bluhm B.H."/>
            <person name="Cannon C."/>
            <person name="Castanera R."/>
            <person name="Culley D.E."/>
            <person name="Daum C."/>
            <person name="Ezra D."/>
            <person name="Gonzalez J.B."/>
            <person name="Henrissat B."/>
            <person name="Kuo A."/>
            <person name="Liang C."/>
            <person name="Lipzen A."/>
            <person name="Lutzoni F."/>
            <person name="Magnuson J."/>
            <person name="Mondo S."/>
            <person name="Nolan M."/>
            <person name="Ohm R."/>
            <person name="Pangilinan J."/>
            <person name="Park H.-J."/>
            <person name="Ramirez L."/>
            <person name="Alfaro M."/>
            <person name="Sun H."/>
            <person name="Tritt A."/>
            <person name="Yoshinaga Y."/>
            <person name="Zwiers L.-H."/>
            <person name="Turgeon B.G."/>
            <person name="Goodwin S.B."/>
            <person name="Spatafora J.W."/>
            <person name="Crous P.W."/>
            <person name="Grigoriev I.V."/>
        </authorList>
    </citation>
    <scope>NUCLEOTIDE SEQUENCE</scope>
    <source>
        <strain evidence="3">CBS 342.82</strain>
    </source>
</reference>
<reference evidence="3" key="3">
    <citation type="submission" date="2025-08" db="UniProtKB">
        <authorList>
            <consortium name="RefSeq"/>
        </authorList>
    </citation>
    <scope>IDENTIFICATION</scope>
    <source>
        <strain evidence="3">CBS 342.82</strain>
    </source>
</reference>
<dbReference type="AlphaFoldDB" id="A0A6J3MAA1"/>
<gene>
    <name evidence="3" type="ORF">K489DRAFT_377290</name>
</gene>
<reference evidence="3" key="2">
    <citation type="submission" date="2020-04" db="EMBL/GenBank/DDBJ databases">
        <authorList>
            <consortium name="NCBI Genome Project"/>
        </authorList>
    </citation>
    <scope>NUCLEOTIDE SEQUENCE</scope>
    <source>
        <strain evidence="3">CBS 342.82</strain>
    </source>
</reference>
<evidence type="ECO:0000313" key="3">
    <source>
        <dbReference type="RefSeq" id="XP_033461814.1"/>
    </source>
</evidence>
<dbReference type="PANTHER" id="PTHR33112">
    <property type="entry name" value="DOMAIN PROTEIN, PUTATIVE-RELATED"/>
    <property type="match status" value="1"/>
</dbReference>
<evidence type="ECO:0000259" key="1">
    <source>
        <dbReference type="Pfam" id="PF06985"/>
    </source>
</evidence>
<dbReference type="RefSeq" id="XP_033461814.1">
    <property type="nucleotide sequence ID" value="XM_033604122.1"/>
</dbReference>
<dbReference type="Pfam" id="PF06985">
    <property type="entry name" value="HET"/>
    <property type="match status" value="1"/>
</dbReference>